<proteinExistence type="inferred from homology"/>
<dbReference type="RefSeq" id="XP_056858484.1">
    <property type="nucleotide sequence ID" value="XM_057002504.1"/>
</dbReference>
<feature type="signal peptide" evidence="6">
    <location>
        <begin position="1"/>
        <end position="26"/>
    </location>
</feature>
<reference evidence="8" key="2">
    <citation type="submission" date="2025-08" db="UniProtKB">
        <authorList>
            <consortium name="RefSeq"/>
        </authorList>
    </citation>
    <scope>IDENTIFICATION</scope>
    <source>
        <tissue evidence="8">Leaf</tissue>
    </source>
</reference>
<dbReference type="OrthoDB" id="1021055at2759"/>
<dbReference type="GO" id="GO:0005576">
    <property type="term" value="C:extracellular region"/>
    <property type="evidence" value="ECO:0007669"/>
    <property type="project" value="UniProtKB-SubCell"/>
</dbReference>
<evidence type="ECO:0000313" key="8">
    <source>
        <dbReference type="RefSeq" id="XP_056858484.1"/>
    </source>
</evidence>
<evidence type="ECO:0000256" key="3">
    <source>
        <dbReference type="ARBA" id="ARBA00022525"/>
    </source>
</evidence>
<keyword evidence="4 6" id="KW-0732">Signal</keyword>
<organism evidence="7 8">
    <name type="scientific">Raphanus sativus</name>
    <name type="common">Radish</name>
    <name type="synonym">Raphanus raphanistrum var. sativus</name>
    <dbReference type="NCBI Taxonomy" id="3726"/>
    <lineage>
        <taxon>Eukaryota</taxon>
        <taxon>Viridiplantae</taxon>
        <taxon>Streptophyta</taxon>
        <taxon>Embryophyta</taxon>
        <taxon>Tracheophyta</taxon>
        <taxon>Spermatophyta</taxon>
        <taxon>Magnoliopsida</taxon>
        <taxon>eudicotyledons</taxon>
        <taxon>Gunneridae</taxon>
        <taxon>Pentapetalae</taxon>
        <taxon>rosids</taxon>
        <taxon>malvids</taxon>
        <taxon>Brassicales</taxon>
        <taxon>Brassicaceae</taxon>
        <taxon>Brassiceae</taxon>
        <taxon>Raphanus</taxon>
    </lineage>
</organism>
<evidence type="ECO:0000256" key="6">
    <source>
        <dbReference type="SAM" id="SignalP"/>
    </source>
</evidence>
<evidence type="ECO:0000256" key="1">
    <source>
        <dbReference type="ARBA" id="ARBA00004613"/>
    </source>
</evidence>
<dbReference type="GeneID" id="108836829"/>
<comment type="subcellular location">
    <subcellularLocation>
        <location evidence="1">Secreted</location>
    </subcellularLocation>
</comment>
<dbReference type="Proteomes" id="UP000504610">
    <property type="component" value="Chromosome 2"/>
</dbReference>
<dbReference type="InterPro" id="IPR010682">
    <property type="entry name" value="SCRL"/>
</dbReference>
<evidence type="ECO:0000256" key="4">
    <source>
        <dbReference type="ARBA" id="ARBA00022729"/>
    </source>
</evidence>
<sequence length="96" mass="10741">MRSASIFSLSCILMFFIMNSVKDVEAGLTPMDNKCVRQKDIFVGGCGRDGNEMCINDFVQKGNDWPSSCEGEENRPSSCDCDNYTDQHLCTCDFDC</sequence>
<dbReference type="KEGG" id="rsz:108836829"/>
<keyword evidence="7" id="KW-1185">Reference proteome</keyword>
<dbReference type="PANTHER" id="PTHR34450:SF5">
    <property type="entry name" value="DEFENSIN-LIKE PROTEIN 229-RELATED"/>
    <property type="match status" value="1"/>
</dbReference>
<dbReference type="AlphaFoldDB" id="A0A9W3D3V8"/>
<gene>
    <name evidence="8" type="primary">LOC108836829</name>
</gene>
<evidence type="ECO:0000256" key="2">
    <source>
        <dbReference type="ARBA" id="ARBA00006722"/>
    </source>
</evidence>
<dbReference type="GO" id="GO:0007165">
    <property type="term" value="P:signal transduction"/>
    <property type="evidence" value="ECO:0007669"/>
    <property type="project" value="InterPro"/>
</dbReference>
<protein>
    <submittedName>
        <fullName evidence="8">Defensin-like protein 235</fullName>
    </submittedName>
</protein>
<evidence type="ECO:0000313" key="7">
    <source>
        <dbReference type="Proteomes" id="UP000504610"/>
    </source>
</evidence>
<feature type="chain" id="PRO_5040738287" evidence="6">
    <location>
        <begin position="27"/>
        <end position="96"/>
    </location>
</feature>
<reference evidence="7" key="1">
    <citation type="journal article" date="2019" name="Database">
        <title>The radish genome database (RadishGD): an integrated information resource for radish genomics.</title>
        <authorList>
            <person name="Yu H.J."/>
            <person name="Baek S."/>
            <person name="Lee Y.J."/>
            <person name="Cho A."/>
            <person name="Mun J.H."/>
        </authorList>
    </citation>
    <scope>NUCLEOTIDE SEQUENCE [LARGE SCALE GENOMIC DNA]</scope>
    <source>
        <strain evidence="7">cv. WK10039</strain>
    </source>
</reference>
<keyword evidence="5" id="KW-1015">Disulfide bond</keyword>
<evidence type="ECO:0000256" key="5">
    <source>
        <dbReference type="ARBA" id="ARBA00023157"/>
    </source>
</evidence>
<accession>A0A9W3D3V8</accession>
<name>A0A9W3D3V8_RAPSA</name>
<keyword evidence="3" id="KW-0964">Secreted</keyword>
<comment type="similarity">
    <text evidence="2">Belongs to the DEFL family.</text>
</comment>
<dbReference type="PANTHER" id="PTHR34450">
    <property type="entry name" value="DEFENSIN-LIKE PROTEIN 245-RELATED"/>
    <property type="match status" value="1"/>
</dbReference>
<dbReference type="Pfam" id="PF06876">
    <property type="entry name" value="SCRL"/>
    <property type="match status" value="1"/>
</dbReference>